<gene>
    <name evidence="2" type="ORF">CCE28_00715</name>
</gene>
<name>A0A267MNJ2_9FIRM</name>
<dbReference type="Proteomes" id="UP000216024">
    <property type="component" value="Unassembled WGS sequence"/>
</dbReference>
<keyword evidence="3" id="KW-1185">Reference proteome</keyword>
<evidence type="ECO:0000256" key="1">
    <source>
        <dbReference type="SAM" id="Phobius"/>
    </source>
</evidence>
<dbReference type="EMBL" id="NIBG01000001">
    <property type="protein sequence ID" value="PAB60987.1"/>
    <property type="molecule type" value="Genomic_DNA"/>
</dbReference>
<sequence length="199" mass="23062">MISSSDELKNLYKDVKDALQSIEVISIVAIVGIFFKTVFPSKFQTILSIVNHDFINLIVSIADLLFASFLFLASVVFIFGIIICLLLLGMEAYCDKTNSYDEDMRMRLDTIRRGFYGAKIRFLILSQWVVLFSGILYILDGDKFLEYITPLKKIVHSSDIQFHEISFMVVLSIIILEVLARMSIKIFYRYLYLYSEERD</sequence>
<feature type="transmembrane region" description="Helical" evidence="1">
    <location>
        <begin position="160"/>
        <end position="180"/>
    </location>
</feature>
<feature type="transmembrane region" description="Helical" evidence="1">
    <location>
        <begin position="122"/>
        <end position="140"/>
    </location>
</feature>
<evidence type="ECO:0000313" key="3">
    <source>
        <dbReference type="Proteomes" id="UP000216024"/>
    </source>
</evidence>
<feature type="transmembrane region" description="Helical" evidence="1">
    <location>
        <begin position="21"/>
        <end position="39"/>
    </location>
</feature>
<evidence type="ECO:0000313" key="2">
    <source>
        <dbReference type="EMBL" id="PAB60987.1"/>
    </source>
</evidence>
<comment type="caution">
    <text evidence="2">The sequence shown here is derived from an EMBL/GenBank/DDBJ whole genome shotgun (WGS) entry which is preliminary data.</text>
</comment>
<organism evidence="2 3">
    <name type="scientific">Anaeromicrobium sediminis</name>
    <dbReference type="NCBI Taxonomy" id="1478221"/>
    <lineage>
        <taxon>Bacteria</taxon>
        <taxon>Bacillati</taxon>
        <taxon>Bacillota</taxon>
        <taxon>Clostridia</taxon>
        <taxon>Peptostreptococcales</taxon>
        <taxon>Thermotaleaceae</taxon>
        <taxon>Anaeromicrobium</taxon>
    </lineage>
</organism>
<keyword evidence="1" id="KW-0812">Transmembrane</keyword>
<proteinExistence type="predicted"/>
<protein>
    <submittedName>
        <fullName evidence="2">Uncharacterized protein</fullName>
    </submittedName>
</protein>
<reference evidence="2 3" key="1">
    <citation type="submission" date="2017-06" db="EMBL/GenBank/DDBJ databases">
        <title>Draft genome sequence of anaerobic fermentative bacterium Anaeromicrobium sediminis DY2726D isolated from West Pacific Ocean sediments.</title>
        <authorList>
            <person name="Zeng X."/>
        </authorList>
    </citation>
    <scope>NUCLEOTIDE SEQUENCE [LARGE SCALE GENOMIC DNA]</scope>
    <source>
        <strain evidence="2 3">DY2726D</strain>
    </source>
</reference>
<keyword evidence="1" id="KW-1133">Transmembrane helix</keyword>
<dbReference type="AlphaFoldDB" id="A0A267MNJ2"/>
<feature type="transmembrane region" description="Helical" evidence="1">
    <location>
        <begin position="59"/>
        <end position="88"/>
    </location>
</feature>
<dbReference type="RefSeq" id="WP_095129969.1">
    <property type="nucleotide sequence ID" value="NZ_NIBG01000001.1"/>
</dbReference>
<keyword evidence="1" id="KW-0472">Membrane</keyword>
<accession>A0A267MNJ2</accession>